<feature type="region of interest" description="Disordered" evidence="9">
    <location>
        <begin position="78"/>
        <end position="133"/>
    </location>
</feature>
<evidence type="ECO:0000256" key="7">
    <source>
        <dbReference type="ARBA" id="ARBA00022786"/>
    </source>
</evidence>
<name>A0A9P6SSU0_9FUNG</name>
<dbReference type="InterPro" id="IPR002867">
    <property type="entry name" value="IBR_dom"/>
</dbReference>
<keyword evidence="6" id="KW-0863">Zinc-finger</keyword>
<dbReference type="Gene3D" id="3.30.40.10">
    <property type="entry name" value="Zinc/RING finger domain, C3HC4 (zinc finger)"/>
    <property type="match status" value="1"/>
</dbReference>
<keyword evidence="12" id="KW-1185">Reference proteome</keyword>
<dbReference type="GO" id="GO:0016567">
    <property type="term" value="P:protein ubiquitination"/>
    <property type="evidence" value="ECO:0007669"/>
    <property type="project" value="InterPro"/>
</dbReference>
<accession>A0A9P6SSU0</accession>
<dbReference type="AlphaFoldDB" id="A0A9P6SSU0"/>
<evidence type="ECO:0000256" key="2">
    <source>
        <dbReference type="ARBA" id="ARBA00012251"/>
    </source>
</evidence>
<keyword evidence="3" id="KW-0808">Transferase</keyword>
<dbReference type="EMBL" id="JAAAHW010000924">
    <property type="protein sequence ID" value="KAF9997956.1"/>
    <property type="molecule type" value="Genomic_DNA"/>
</dbReference>
<feature type="compositionally biased region" description="Low complexity" evidence="9">
    <location>
        <begin position="78"/>
        <end position="98"/>
    </location>
</feature>
<evidence type="ECO:0000256" key="4">
    <source>
        <dbReference type="ARBA" id="ARBA00022723"/>
    </source>
</evidence>
<keyword evidence="8" id="KW-0862">Zinc</keyword>
<dbReference type="SUPFAM" id="SSF57850">
    <property type="entry name" value="RING/U-box"/>
    <property type="match status" value="1"/>
</dbReference>
<evidence type="ECO:0000313" key="12">
    <source>
        <dbReference type="Proteomes" id="UP000749646"/>
    </source>
</evidence>
<feature type="compositionally biased region" description="Low complexity" evidence="9">
    <location>
        <begin position="110"/>
        <end position="133"/>
    </location>
</feature>
<protein>
    <recommendedName>
        <fullName evidence="2">RBR-type E3 ubiquitin transferase</fullName>
        <ecNumber evidence="2">2.3.2.31</ecNumber>
    </recommendedName>
</protein>
<dbReference type="InterPro" id="IPR031127">
    <property type="entry name" value="E3_UB_ligase_RBR"/>
</dbReference>
<dbReference type="GO" id="GO:0061630">
    <property type="term" value="F:ubiquitin protein ligase activity"/>
    <property type="evidence" value="ECO:0007669"/>
    <property type="project" value="UniProtKB-EC"/>
</dbReference>
<dbReference type="GO" id="GO:0008270">
    <property type="term" value="F:zinc ion binding"/>
    <property type="evidence" value="ECO:0007669"/>
    <property type="project" value="UniProtKB-KW"/>
</dbReference>
<dbReference type="Pfam" id="PF01485">
    <property type="entry name" value="IBR"/>
    <property type="match status" value="1"/>
</dbReference>
<dbReference type="SMART" id="SM00647">
    <property type="entry name" value="IBR"/>
    <property type="match status" value="1"/>
</dbReference>
<dbReference type="OrthoDB" id="2441898at2759"/>
<reference evidence="11" key="1">
    <citation type="journal article" date="2020" name="Fungal Divers.">
        <title>Resolving the Mortierellaceae phylogeny through synthesis of multi-gene phylogenetics and phylogenomics.</title>
        <authorList>
            <person name="Vandepol N."/>
            <person name="Liber J."/>
            <person name="Desiro A."/>
            <person name="Na H."/>
            <person name="Kennedy M."/>
            <person name="Barry K."/>
            <person name="Grigoriev I.V."/>
            <person name="Miller A.N."/>
            <person name="O'Donnell K."/>
            <person name="Stajich J.E."/>
            <person name="Bonito G."/>
        </authorList>
    </citation>
    <scope>NUCLEOTIDE SEQUENCE</scope>
    <source>
        <strain evidence="11">MES-2147</strain>
    </source>
</reference>
<keyword evidence="7" id="KW-0833">Ubl conjugation pathway</keyword>
<dbReference type="InterPro" id="IPR044066">
    <property type="entry name" value="TRIAD_supradom"/>
</dbReference>
<feature type="domain" description="RING-type" evidence="10">
    <location>
        <begin position="126"/>
        <end position="262"/>
    </location>
</feature>
<gene>
    <name evidence="11" type="ORF">BGZ65_006489</name>
</gene>
<organism evidence="11 12">
    <name type="scientific">Modicella reniformis</name>
    <dbReference type="NCBI Taxonomy" id="1440133"/>
    <lineage>
        <taxon>Eukaryota</taxon>
        <taxon>Fungi</taxon>
        <taxon>Fungi incertae sedis</taxon>
        <taxon>Mucoromycota</taxon>
        <taxon>Mortierellomycotina</taxon>
        <taxon>Mortierellomycetes</taxon>
        <taxon>Mortierellales</taxon>
        <taxon>Mortierellaceae</taxon>
        <taxon>Modicella</taxon>
    </lineage>
</organism>
<dbReference type="PROSITE" id="PS51873">
    <property type="entry name" value="TRIAD"/>
    <property type="match status" value="1"/>
</dbReference>
<dbReference type="Proteomes" id="UP000749646">
    <property type="component" value="Unassembled WGS sequence"/>
</dbReference>
<comment type="caution">
    <text evidence="11">The sequence shown here is derived from an EMBL/GenBank/DDBJ whole genome shotgun (WGS) entry which is preliminary data.</text>
</comment>
<evidence type="ECO:0000256" key="3">
    <source>
        <dbReference type="ARBA" id="ARBA00022679"/>
    </source>
</evidence>
<evidence type="ECO:0000313" key="11">
    <source>
        <dbReference type="EMBL" id="KAF9997956.1"/>
    </source>
</evidence>
<keyword evidence="5" id="KW-0677">Repeat</keyword>
<dbReference type="PANTHER" id="PTHR11685">
    <property type="entry name" value="RBR FAMILY RING FINGER AND IBR DOMAIN-CONTAINING"/>
    <property type="match status" value="1"/>
</dbReference>
<evidence type="ECO:0000256" key="8">
    <source>
        <dbReference type="ARBA" id="ARBA00022833"/>
    </source>
</evidence>
<proteinExistence type="predicted"/>
<sequence>MAARVETCQICFDDFEVITLEDELEEDDLYDSPFQEAFAYENDILYEEELEQLILALHLSTLDLPEVSVKPSEFFMSSSAQPTTTPAPRSSSSSQPPAVNRNLGIRQETTRSSISTSSSSSSSSASATSSSTTFSLNPLTLGFSLECDKTHLYCSDCLKKYLEGKLQSSVWPIVCPHETCKGSIPPAVVESLLGTKSAKWYDLSVERAVKNKVYCPNKDCNRLVDGDDFDFDSEGAKNILNNITCPYCTTPFCAMCLKEPHG</sequence>
<evidence type="ECO:0000256" key="9">
    <source>
        <dbReference type="SAM" id="MobiDB-lite"/>
    </source>
</evidence>
<evidence type="ECO:0000256" key="1">
    <source>
        <dbReference type="ARBA" id="ARBA00001798"/>
    </source>
</evidence>
<evidence type="ECO:0000259" key="10">
    <source>
        <dbReference type="PROSITE" id="PS51873"/>
    </source>
</evidence>
<dbReference type="InterPro" id="IPR013083">
    <property type="entry name" value="Znf_RING/FYVE/PHD"/>
</dbReference>
<dbReference type="EC" id="2.3.2.31" evidence="2"/>
<keyword evidence="4" id="KW-0479">Metal-binding</keyword>
<evidence type="ECO:0000256" key="5">
    <source>
        <dbReference type="ARBA" id="ARBA00022737"/>
    </source>
</evidence>
<comment type="catalytic activity">
    <reaction evidence="1">
        <text>[E2 ubiquitin-conjugating enzyme]-S-ubiquitinyl-L-cysteine + [acceptor protein]-L-lysine = [E2 ubiquitin-conjugating enzyme]-L-cysteine + [acceptor protein]-N(6)-ubiquitinyl-L-lysine.</text>
        <dbReference type="EC" id="2.3.2.31"/>
    </reaction>
</comment>
<evidence type="ECO:0000256" key="6">
    <source>
        <dbReference type="ARBA" id="ARBA00022771"/>
    </source>
</evidence>
<feature type="non-terminal residue" evidence="11">
    <location>
        <position position="262"/>
    </location>
</feature>